<reference evidence="8" key="1">
    <citation type="submission" date="2022-11" db="EMBL/GenBank/DDBJ databases">
        <title>Centuries of genome instability and evolution in soft-shell clam transmissible cancer (bioRxiv).</title>
        <authorList>
            <person name="Hart S.F.M."/>
            <person name="Yonemitsu M.A."/>
            <person name="Giersch R.M."/>
            <person name="Beal B.F."/>
            <person name="Arriagada G."/>
            <person name="Davis B.W."/>
            <person name="Ostrander E.A."/>
            <person name="Goff S.P."/>
            <person name="Metzger M.J."/>
        </authorList>
    </citation>
    <scope>NUCLEOTIDE SEQUENCE</scope>
    <source>
        <strain evidence="8">MELC-2E11</strain>
        <tissue evidence="8">Siphon/mantle</tissue>
    </source>
</reference>
<feature type="compositionally biased region" description="Polar residues" evidence="6">
    <location>
        <begin position="150"/>
        <end position="165"/>
    </location>
</feature>
<feature type="transmembrane region" description="Helical" evidence="7">
    <location>
        <begin position="319"/>
        <end position="337"/>
    </location>
</feature>
<comment type="subcellular location">
    <subcellularLocation>
        <location evidence="1">Membrane</location>
        <topology evidence="1">Multi-pass membrane protein</topology>
    </subcellularLocation>
</comment>
<evidence type="ECO:0000256" key="2">
    <source>
        <dbReference type="ARBA" id="ARBA00009172"/>
    </source>
</evidence>
<evidence type="ECO:0000256" key="1">
    <source>
        <dbReference type="ARBA" id="ARBA00004141"/>
    </source>
</evidence>
<evidence type="ECO:0000256" key="5">
    <source>
        <dbReference type="ARBA" id="ARBA00023136"/>
    </source>
</evidence>
<dbReference type="InterPro" id="IPR036259">
    <property type="entry name" value="MFS_trans_sf"/>
</dbReference>
<evidence type="ECO:0000256" key="6">
    <source>
        <dbReference type="SAM" id="MobiDB-lite"/>
    </source>
</evidence>
<feature type="region of interest" description="Disordered" evidence="6">
    <location>
        <begin position="105"/>
        <end position="126"/>
    </location>
</feature>
<feature type="transmembrane region" description="Helical" evidence="7">
    <location>
        <begin position="259"/>
        <end position="276"/>
    </location>
</feature>
<dbReference type="InterPro" id="IPR010291">
    <property type="entry name" value="Ion_channel_UNC-93"/>
</dbReference>
<gene>
    <name evidence="8" type="ORF">MAR_013282</name>
</gene>
<feature type="transmembrane region" description="Helical" evidence="7">
    <location>
        <begin position="288"/>
        <end position="312"/>
    </location>
</feature>
<protein>
    <submittedName>
        <fullName evidence="8">UN93L-like protein</fullName>
    </submittedName>
</protein>
<feature type="transmembrane region" description="Helical" evidence="7">
    <location>
        <begin position="343"/>
        <end position="366"/>
    </location>
</feature>
<feature type="region of interest" description="Disordered" evidence="6">
    <location>
        <begin position="188"/>
        <end position="217"/>
    </location>
</feature>
<feature type="non-terminal residue" evidence="8">
    <location>
        <position position="514"/>
    </location>
</feature>
<feature type="transmembrane region" description="Helical" evidence="7">
    <location>
        <begin position="476"/>
        <end position="499"/>
    </location>
</feature>
<dbReference type="Gene3D" id="1.20.1250.20">
    <property type="entry name" value="MFS general substrate transporter like domains"/>
    <property type="match status" value="1"/>
</dbReference>
<feature type="compositionally biased region" description="Basic and acidic residues" evidence="6">
    <location>
        <begin position="188"/>
        <end position="199"/>
    </location>
</feature>
<dbReference type="Pfam" id="PF05978">
    <property type="entry name" value="UNC-93"/>
    <property type="match status" value="1"/>
</dbReference>
<dbReference type="Proteomes" id="UP001164746">
    <property type="component" value="Chromosome 15"/>
</dbReference>
<dbReference type="PANTHER" id="PTHR19444:SF11">
    <property type="entry name" value="UNC93-LIKE PROTEIN"/>
    <property type="match status" value="1"/>
</dbReference>
<name>A0ABY7G356_MYAAR</name>
<keyword evidence="4 7" id="KW-1133">Transmembrane helix</keyword>
<evidence type="ECO:0000313" key="8">
    <source>
        <dbReference type="EMBL" id="WAR27578.1"/>
    </source>
</evidence>
<evidence type="ECO:0000256" key="4">
    <source>
        <dbReference type="ARBA" id="ARBA00022989"/>
    </source>
</evidence>
<proteinExistence type="inferred from homology"/>
<keyword evidence="5 7" id="KW-0472">Membrane</keyword>
<keyword evidence="9" id="KW-1185">Reference proteome</keyword>
<evidence type="ECO:0000313" key="9">
    <source>
        <dbReference type="Proteomes" id="UP001164746"/>
    </source>
</evidence>
<accession>A0ABY7G356</accession>
<comment type="similarity">
    <text evidence="2">Belongs to the unc-93 family.</text>
</comment>
<organism evidence="8 9">
    <name type="scientific">Mya arenaria</name>
    <name type="common">Soft-shell clam</name>
    <dbReference type="NCBI Taxonomy" id="6604"/>
    <lineage>
        <taxon>Eukaryota</taxon>
        <taxon>Metazoa</taxon>
        <taxon>Spiralia</taxon>
        <taxon>Lophotrochozoa</taxon>
        <taxon>Mollusca</taxon>
        <taxon>Bivalvia</taxon>
        <taxon>Autobranchia</taxon>
        <taxon>Heteroconchia</taxon>
        <taxon>Euheterodonta</taxon>
        <taxon>Imparidentia</taxon>
        <taxon>Neoheterodontei</taxon>
        <taxon>Myida</taxon>
        <taxon>Myoidea</taxon>
        <taxon>Myidae</taxon>
        <taxon>Mya</taxon>
    </lineage>
</organism>
<dbReference type="PANTHER" id="PTHR19444">
    <property type="entry name" value="UNC-93 RELATED"/>
    <property type="match status" value="1"/>
</dbReference>
<dbReference type="EMBL" id="CP111026">
    <property type="protein sequence ID" value="WAR27578.1"/>
    <property type="molecule type" value="Genomic_DNA"/>
</dbReference>
<keyword evidence="3 7" id="KW-0812">Transmembrane</keyword>
<evidence type="ECO:0000256" key="3">
    <source>
        <dbReference type="ARBA" id="ARBA00022692"/>
    </source>
</evidence>
<sequence length="514" mass="58179">MSHRRTESSSSATHLSPYDYSGVGMGFGLYRPRRPSYTIATQVQRQRSESYRYAVAKSTADVEDPADFIEGIIQRKNRKDSYIRATRPNERPDVEMRDIKEHMKKVEEESVKTDPPTCPTSPIILINDQGPSEIEISADVYRNHEAGLPTKSNSETRNGKVSSRRASIPNALSNNHLKELKEVVEKKRYSPKHGQDLENHTLPNNFMKGKSEPNQNEEETYDDAVFTCQNEMPDVTTPSSGDTRSFPSPFRSIRIRKNFVLLCVSFILVFNAFRAIQNLQSSLNSTGYLGIISMASIHGTMCLTCLWAPVLINSVTAKWTLVIGVWTHILWIAGNFYPRFYTLIPLGIIAGIGKGIIWTAESSYLVKLSYDYSRVTKEGFEREMFRFHGIFIACFQTTHIFGNLISSLVLHGARNELENPLEESNTDYVVSDKNATYVIYEDYSDVESRKSCGVLFQNKTVFSDLYSDKSKEVPSYLWKMMCAYLGLALVAFIIVMVCLDSIGAKFNPEKTGHE</sequence>
<feature type="region of interest" description="Disordered" evidence="6">
    <location>
        <begin position="146"/>
        <end position="165"/>
    </location>
</feature>
<feature type="transmembrane region" description="Helical" evidence="7">
    <location>
        <begin position="387"/>
        <end position="410"/>
    </location>
</feature>
<evidence type="ECO:0000256" key="7">
    <source>
        <dbReference type="SAM" id="Phobius"/>
    </source>
</evidence>
<dbReference type="SUPFAM" id="SSF103473">
    <property type="entry name" value="MFS general substrate transporter"/>
    <property type="match status" value="1"/>
</dbReference>
<dbReference type="InterPro" id="IPR051951">
    <property type="entry name" value="UNC-93_regulatory"/>
</dbReference>